<sequence>MRMAMEQAMTQTSELATALVTGSSRGIGAAIAERLRARGLRVIGHARTAIDVDTIAADLNDPTAAARIWDEALERSGGRIDCLVNNAGLFEANPIDRSDIEWLDNWEDTLRINLTAAAELSRFAVRGWLAEGRAGRIVHIASRAGYRGDSPDHWHYAAAKGGMIAMHKTIARHYAIKGVMSYAICPGFTDTAMAGDYLDSRGGPGLLADIPLGRVATPDEIAAIAEFCALDAPESMTGAVIDANGASYVR</sequence>
<evidence type="ECO:0000256" key="2">
    <source>
        <dbReference type="RuleBase" id="RU000363"/>
    </source>
</evidence>
<comment type="caution">
    <text evidence="3">The sequence shown here is derived from an EMBL/GenBank/DDBJ whole genome shotgun (WGS) entry which is preliminary data.</text>
</comment>
<dbReference type="InterPro" id="IPR036291">
    <property type="entry name" value="NAD(P)-bd_dom_sf"/>
</dbReference>
<comment type="similarity">
    <text evidence="1 2">Belongs to the short-chain dehydrogenases/reductases (SDR) family.</text>
</comment>
<dbReference type="GO" id="GO:0030497">
    <property type="term" value="P:fatty acid elongation"/>
    <property type="evidence" value="ECO:0007669"/>
    <property type="project" value="TreeGrafter"/>
</dbReference>
<name>A0A2N0I3J3_9SPHN</name>
<gene>
    <name evidence="3" type="ORF">B0I00_0958</name>
</gene>
<evidence type="ECO:0000313" key="4">
    <source>
        <dbReference type="Proteomes" id="UP000232587"/>
    </source>
</evidence>
<accession>A0A2N0I3J3</accession>
<dbReference type="Proteomes" id="UP000232587">
    <property type="component" value="Unassembled WGS sequence"/>
</dbReference>
<dbReference type="PRINTS" id="PR00080">
    <property type="entry name" value="SDRFAMILY"/>
</dbReference>
<evidence type="ECO:0000256" key="1">
    <source>
        <dbReference type="ARBA" id="ARBA00006484"/>
    </source>
</evidence>
<dbReference type="EMBL" id="PHUF01000002">
    <property type="protein sequence ID" value="PKB25751.1"/>
    <property type="molecule type" value="Genomic_DNA"/>
</dbReference>
<dbReference type="InterPro" id="IPR002347">
    <property type="entry name" value="SDR_fam"/>
</dbReference>
<reference evidence="3 4" key="1">
    <citation type="submission" date="2017-11" db="EMBL/GenBank/DDBJ databases">
        <title>Genomic Encyclopedia of Type Strains, Phase III (KMG-III): the genomes of soil and plant-associated and newly described type strains.</title>
        <authorList>
            <person name="Whitman W."/>
        </authorList>
    </citation>
    <scope>NUCLEOTIDE SEQUENCE [LARGE SCALE GENOMIC DNA]</scope>
    <source>
        <strain evidence="3 4">CGMCC 1.12274</strain>
    </source>
</reference>
<dbReference type="SUPFAM" id="SSF51735">
    <property type="entry name" value="NAD(P)-binding Rossmann-fold domains"/>
    <property type="match status" value="1"/>
</dbReference>
<proteinExistence type="inferred from homology"/>
<dbReference type="CDD" id="cd05233">
    <property type="entry name" value="SDR_c"/>
    <property type="match status" value="1"/>
</dbReference>
<protein>
    <submittedName>
        <fullName evidence="3">NAD(P)-dependent dehydrogenase (Short-subunit alcohol dehydrogenase family)</fullName>
    </submittedName>
</protein>
<dbReference type="PRINTS" id="PR00081">
    <property type="entry name" value="GDHRDH"/>
</dbReference>
<dbReference type="PANTHER" id="PTHR42760:SF40">
    <property type="entry name" value="3-OXOACYL-[ACYL-CARRIER-PROTEIN] REDUCTASE, CHLOROPLASTIC"/>
    <property type="match status" value="1"/>
</dbReference>
<dbReference type="GO" id="GO:0016616">
    <property type="term" value="F:oxidoreductase activity, acting on the CH-OH group of donors, NAD or NADP as acceptor"/>
    <property type="evidence" value="ECO:0007669"/>
    <property type="project" value="TreeGrafter"/>
</dbReference>
<organism evidence="3 4">
    <name type="scientific">Novosphingobium kunmingense</name>
    <dbReference type="NCBI Taxonomy" id="1211806"/>
    <lineage>
        <taxon>Bacteria</taxon>
        <taxon>Pseudomonadati</taxon>
        <taxon>Pseudomonadota</taxon>
        <taxon>Alphaproteobacteria</taxon>
        <taxon>Sphingomonadales</taxon>
        <taxon>Sphingomonadaceae</taxon>
        <taxon>Novosphingobium</taxon>
    </lineage>
</organism>
<dbReference type="AlphaFoldDB" id="A0A2N0I3J3"/>
<dbReference type="Pfam" id="PF00106">
    <property type="entry name" value="adh_short"/>
    <property type="match status" value="1"/>
</dbReference>
<dbReference type="Gene3D" id="3.40.50.720">
    <property type="entry name" value="NAD(P)-binding Rossmann-like Domain"/>
    <property type="match status" value="1"/>
</dbReference>
<dbReference type="PANTHER" id="PTHR42760">
    <property type="entry name" value="SHORT-CHAIN DEHYDROGENASES/REDUCTASES FAMILY MEMBER"/>
    <property type="match status" value="1"/>
</dbReference>
<keyword evidence="4" id="KW-1185">Reference proteome</keyword>
<evidence type="ECO:0000313" key="3">
    <source>
        <dbReference type="EMBL" id="PKB25751.1"/>
    </source>
</evidence>